<name>A0AAD8NSL7_TARER</name>
<keyword evidence="3" id="KW-1185">Reference proteome</keyword>
<reference evidence="2" key="1">
    <citation type="journal article" date="2023" name="bioRxiv">
        <title>Improved chromosome-level genome assembly for marigold (Tagetes erecta).</title>
        <authorList>
            <person name="Jiang F."/>
            <person name="Yuan L."/>
            <person name="Wang S."/>
            <person name="Wang H."/>
            <person name="Xu D."/>
            <person name="Wang A."/>
            <person name="Fan W."/>
        </authorList>
    </citation>
    <scope>NUCLEOTIDE SEQUENCE</scope>
    <source>
        <strain evidence="2">WSJ</strain>
        <tissue evidence="2">Leaf</tissue>
    </source>
</reference>
<dbReference type="Proteomes" id="UP001229421">
    <property type="component" value="Unassembled WGS sequence"/>
</dbReference>
<dbReference type="AlphaFoldDB" id="A0AAD8NSL7"/>
<dbReference type="EMBL" id="JAUHHV010000004">
    <property type="protein sequence ID" value="KAK1426705.1"/>
    <property type="molecule type" value="Genomic_DNA"/>
</dbReference>
<evidence type="ECO:0000313" key="2">
    <source>
        <dbReference type="EMBL" id="KAK1426705.1"/>
    </source>
</evidence>
<sequence>MDWCKVPPKRREKWLLDIIYYLACMVSDGEMVCIYNVLIIYFTIVDIYSVHDRPMERPFPWRPSLFLVEIAPTPPRHLYLLVASSISYGDQIRVLMVSETVKVWLLQQPKI</sequence>
<proteinExistence type="predicted"/>
<keyword evidence="1" id="KW-1133">Transmembrane helix</keyword>
<evidence type="ECO:0000313" key="3">
    <source>
        <dbReference type="Proteomes" id="UP001229421"/>
    </source>
</evidence>
<protein>
    <submittedName>
        <fullName evidence="2">Uncharacterized protein</fullName>
    </submittedName>
</protein>
<keyword evidence="1" id="KW-0812">Transmembrane</keyword>
<accession>A0AAD8NSL7</accession>
<evidence type="ECO:0000256" key="1">
    <source>
        <dbReference type="SAM" id="Phobius"/>
    </source>
</evidence>
<feature type="transmembrane region" description="Helical" evidence="1">
    <location>
        <begin position="18"/>
        <end position="45"/>
    </location>
</feature>
<gene>
    <name evidence="2" type="ORF">QVD17_15384</name>
</gene>
<organism evidence="2 3">
    <name type="scientific">Tagetes erecta</name>
    <name type="common">African marigold</name>
    <dbReference type="NCBI Taxonomy" id="13708"/>
    <lineage>
        <taxon>Eukaryota</taxon>
        <taxon>Viridiplantae</taxon>
        <taxon>Streptophyta</taxon>
        <taxon>Embryophyta</taxon>
        <taxon>Tracheophyta</taxon>
        <taxon>Spermatophyta</taxon>
        <taxon>Magnoliopsida</taxon>
        <taxon>eudicotyledons</taxon>
        <taxon>Gunneridae</taxon>
        <taxon>Pentapetalae</taxon>
        <taxon>asterids</taxon>
        <taxon>campanulids</taxon>
        <taxon>Asterales</taxon>
        <taxon>Asteraceae</taxon>
        <taxon>Asteroideae</taxon>
        <taxon>Heliantheae alliance</taxon>
        <taxon>Tageteae</taxon>
        <taxon>Tagetes</taxon>
    </lineage>
</organism>
<keyword evidence="1" id="KW-0472">Membrane</keyword>
<comment type="caution">
    <text evidence="2">The sequence shown here is derived from an EMBL/GenBank/DDBJ whole genome shotgun (WGS) entry which is preliminary data.</text>
</comment>